<evidence type="ECO:0000256" key="3">
    <source>
        <dbReference type="ARBA" id="ARBA00023125"/>
    </source>
</evidence>
<dbReference type="Gene3D" id="1.10.10.10">
    <property type="entry name" value="Winged helix-like DNA-binding domain superfamily/Winged helix DNA-binding domain"/>
    <property type="match status" value="1"/>
</dbReference>
<dbReference type="PANTHER" id="PTHR45881:SF5">
    <property type="entry name" value="FORK-HEAD DOMAIN-CONTAINING PROTEIN"/>
    <property type="match status" value="1"/>
</dbReference>
<feature type="domain" description="Fork-head" evidence="8">
    <location>
        <begin position="223"/>
        <end position="316"/>
    </location>
</feature>
<dbReference type="InterPro" id="IPR036388">
    <property type="entry name" value="WH-like_DNA-bd_sf"/>
</dbReference>
<evidence type="ECO:0000259" key="8">
    <source>
        <dbReference type="PROSITE" id="PS50039"/>
    </source>
</evidence>
<keyword evidence="3 6" id="KW-0238">DNA-binding</keyword>
<evidence type="ECO:0000256" key="7">
    <source>
        <dbReference type="SAM" id="MobiDB-lite"/>
    </source>
</evidence>
<evidence type="ECO:0000313" key="9">
    <source>
        <dbReference type="EMBL" id="KAJ5094197.1"/>
    </source>
</evidence>
<dbReference type="PROSITE" id="PS50039">
    <property type="entry name" value="FORK_HEAD_3"/>
    <property type="match status" value="1"/>
</dbReference>
<keyword evidence="5 6" id="KW-0539">Nucleus</keyword>
<gene>
    <name evidence="9" type="ORF">N7456_010058</name>
</gene>
<dbReference type="GO" id="GO:0000978">
    <property type="term" value="F:RNA polymerase II cis-regulatory region sequence-specific DNA binding"/>
    <property type="evidence" value="ECO:0007669"/>
    <property type="project" value="TreeGrafter"/>
</dbReference>
<dbReference type="SMART" id="SM00339">
    <property type="entry name" value="FH"/>
    <property type="match status" value="1"/>
</dbReference>
<organism evidence="9 10">
    <name type="scientific">Penicillium angulare</name>
    <dbReference type="NCBI Taxonomy" id="116970"/>
    <lineage>
        <taxon>Eukaryota</taxon>
        <taxon>Fungi</taxon>
        <taxon>Dikarya</taxon>
        <taxon>Ascomycota</taxon>
        <taxon>Pezizomycotina</taxon>
        <taxon>Eurotiomycetes</taxon>
        <taxon>Eurotiomycetidae</taxon>
        <taxon>Eurotiales</taxon>
        <taxon>Aspergillaceae</taxon>
        <taxon>Penicillium</taxon>
    </lineage>
</organism>
<protein>
    <recommendedName>
        <fullName evidence="8">Fork-head domain-containing protein</fullName>
    </recommendedName>
</protein>
<comment type="caution">
    <text evidence="9">The sequence shown here is derived from an EMBL/GenBank/DDBJ whole genome shotgun (WGS) entry which is preliminary data.</text>
</comment>
<feature type="DNA-binding region" description="Fork-head" evidence="6">
    <location>
        <begin position="223"/>
        <end position="316"/>
    </location>
</feature>
<evidence type="ECO:0000256" key="1">
    <source>
        <dbReference type="ARBA" id="ARBA00004123"/>
    </source>
</evidence>
<evidence type="ECO:0000256" key="6">
    <source>
        <dbReference type="PROSITE-ProRule" id="PRU00089"/>
    </source>
</evidence>
<dbReference type="InterPro" id="IPR030456">
    <property type="entry name" value="TF_fork_head_CS_2"/>
</dbReference>
<keyword evidence="4" id="KW-0804">Transcription</keyword>
<feature type="compositionally biased region" description="Polar residues" evidence="7">
    <location>
        <begin position="318"/>
        <end position="329"/>
    </location>
</feature>
<feature type="region of interest" description="Disordered" evidence="7">
    <location>
        <begin position="304"/>
        <end position="371"/>
    </location>
</feature>
<evidence type="ECO:0000313" key="10">
    <source>
        <dbReference type="Proteomes" id="UP001149165"/>
    </source>
</evidence>
<dbReference type="PANTHER" id="PTHR45881">
    <property type="entry name" value="CHECKPOINT SUPPRESSOR 1-LIKE, ISOFORM A-RELATED"/>
    <property type="match status" value="1"/>
</dbReference>
<feature type="region of interest" description="Disordered" evidence="7">
    <location>
        <begin position="444"/>
        <end position="466"/>
    </location>
</feature>
<keyword evidence="2" id="KW-0805">Transcription regulation</keyword>
<dbReference type="InterPro" id="IPR001766">
    <property type="entry name" value="Fork_head_dom"/>
</dbReference>
<dbReference type="OrthoDB" id="5954824at2759"/>
<dbReference type="AlphaFoldDB" id="A0A9W9F606"/>
<dbReference type="GO" id="GO:0000981">
    <property type="term" value="F:DNA-binding transcription factor activity, RNA polymerase II-specific"/>
    <property type="evidence" value="ECO:0007669"/>
    <property type="project" value="TreeGrafter"/>
</dbReference>
<evidence type="ECO:0000256" key="2">
    <source>
        <dbReference type="ARBA" id="ARBA00023015"/>
    </source>
</evidence>
<dbReference type="EMBL" id="JAPQKH010000006">
    <property type="protein sequence ID" value="KAJ5094197.1"/>
    <property type="molecule type" value="Genomic_DNA"/>
</dbReference>
<proteinExistence type="predicted"/>
<feature type="compositionally biased region" description="Gly residues" evidence="7">
    <location>
        <begin position="456"/>
        <end position="466"/>
    </location>
</feature>
<evidence type="ECO:0000256" key="5">
    <source>
        <dbReference type="ARBA" id="ARBA00023242"/>
    </source>
</evidence>
<reference evidence="9" key="2">
    <citation type="journal article" date="2023" name="IMA Fungus">
        <title>Comparative genomic study of the Penicillium genus elucidates a diverse pangenome and 15 lateral gene transfer events.</title>
        <authorList>
            <person name="Petersen C."/>
            <person name="Sorensen T."/>
            <person name="Nielsen M.R."/>
            <person name="Sondergaard T.E."/>
            <person name="Sorensen J.L."/>
            <person name="Fitzpatrick D.A."/>
            <person name="Frisvad J.C."/>
            <person name="Nielsen K.L."/>
        </authorList>
    </citation>
    <scope>NUCLEOTIDE SEQUENCE</scope>
    <source>
        <strain evidence="9">IBT 30069</strain>
    </source>
</reference>
<dbReference type="Pfam" id="PF00250">
    <property type="entry name" value="Forkhead"/>
    <property type="match status" value="1"/>
</dbReference>
<dbReference type="SUPFAM" id="SSF46785">
    <property type="entry name" value="Winged helix' DNA-binding domain"/>
    <property type="match status" value="1"/>
</dbReference>
<evidence type="ECO:0000256" key="4">
    <source>
        <dbReference type="ARBA" id="ARBA00023163"/>
    </source>
</evidence>
<reference evidence="9" key="1">
    <citation type="submission" date="2022-11" db="EMBL/GenBank/DDBJ databases">
        <authorList>
            <person name="Petersen C."/>
        </authorList>
    </citation>
    <scope>NUCLEOTIDE SEQUENCE</scope>
    <source>
        <strain evidence="9">IBT 30069</strain>
    </source>
</reference>
<keyword evidence="10" id="KW-1185">Reference proteome</keyword>
<accession>A0A9W9F606</accession>
<feature type="compositionally biased region" description="Low complexity" evidence="7">
    <location>
        <begin position="178"/>
        <end position="187"/>
    </location>
</feature>
<dbReference type="GO" id="GO:0005634">
    <property type="term" value="C:nucleus"/>
    <property type="evidence" value="ECO:0007669"/>
    <property type="project" value="UniProtKB-SubCell"/>
</dbReference>
<dbReference type="PROSITE" id="PS00658">
    <property type="entry name" value="FORK_HEAD_2"/>
    <property type="match status" value="1"/>
</dbReference>
<comment type="subcellular location">
    <subcellularLocation>
        <location evidence="1 6">Nucleus</location>
    </subcellularLocation>
</comment>
<sequence>MPTDQRELEYNHLPVQTPGAEGILQGSALQPGNDPIPHWSTLRSFQPPQPIDPRQYHGYNNTWGINVLANCEQFDPPHTANVFVSGDSEYSPYYSPSSTLSLTIPSTTMDHLNSPVKCEADEQIEELQGLHELQGPWVGQQHICHPAMKLEHYMKMEDSDGNILAIPTAATSPISTASHHSYSHSHSPGAHCTPISIMADDGSSPTTSLTESSEEDHPADPPYSQLIYQALSQSKNYSLHLQDIYAWFEKNTSKGKDQTQKGWQNSIRHNLSMNQGFVAIKTEARNGKRIVSYWRLSEEAIKKGKVESTTRYRRSSNKRTQNTESSTLRRQGVGQRGGKSATGRGSKANHHERPARNPVVLHHSQSAPQPPMPMPMAMDDAYHPPSGMSPYQESSIASGLPTTEVFGYDRVIGYADSAHGNISAGYDSVDHPSRWDLQMEHRIDWGGQSPDPNGGSMNGPGDHLGL</sequence>
<dbReference type="Proteomes" id="UP001149165">
    <property type="component" value="Unassembled WGS sequence"/>
</dbReference>
<feature type="region of interest" description="Disordered" evidence="7">
    <location>
        <begin position="175"/>
        <end position="222"/>
    </location>
</feature>
<dbReference type="InterPro" id="IPR036390">
    <property type="entry name" value="WH_DNA-bd_sf"/>
</dbReference>
<name>A0A9W9F606_9EURO</name>